<protein>
    <submittedName>
        <fullName evidence="2">Uncharacterized protein</fullName>
    </submittedName>
</protein>
<evidence type="ECO:0000313" key="2">
    <source>
        <dbReference type="EMBL" id="VAW71219.1"/>
    </source>
</evidence>
<evidence type="ECO:0000256" key="1">
    <source>
        <dbReference type="SAM" id="MobiDB-lite"/>
    </source>
</evidence>
<feature type="region of interest" description="Disordered" evidence="1">
    <location>
        <begin position="31"/>
        <end position="54"/>
    </location>
</feature>
<dbReference type="EMBL" id="UOFL01000014">
    <property type="protein sequence ID" value="VAW71219.1"/>
    <property type="molecule type" value="Genomic_DNA"/>
</dbReference>
<reference evidence="2" key="1">
    <citation type="submission" date="2018-06" db="EMBL/GenBank/DDBJ databases">
        <authorList>
            <person name="Zhirakovskaya E."/>
        </authorList>
    </citation>
    <scope>NUCLEOTIDE SEQUENCE</scope>
</reference>
<accession>A0A3B0YAJ7</accession>
<name>A0A3B0YAJ7_9ZZZZ</name>
<dbReference type="AlphaFoldDB" id="A0A3B0YAJ7"/>
<feature type="compositionally biased region" description="Basic residues" evidence="1">
    <location>
        <begin position="39"/>
        <end position="54"/>
    </location>
</feature>
<gene>
    <name evidence="2" type="ORF">MNBD_GAMMA12-3654</name>
</gene>
<feature type="non-terminal residue" evidence="2">
    <location>
        <position position="1"/>
    </location>
</feature>
<organism evidence="2">
    <name type="scientific">hydrothermal vent metagenome</name>
    <dbReference type="NCBI Taxonomy" id="652676"/>
    <lineage>
        <taxon>unclassified sequences</taxon>
        <taxon>metagenomes</taxon>
        <taxon>ecological metagenomes</taxon>
    </lineage>
</organism>
<sequence length="54" mass="6198">DRVIGYFNFFVDQGILIKDGSKYLYINDSLSSDESTPRHNGKMAKKQKQCLRTA</sequence>
<proteinExistence type="predicted"/>